<dbReference type="InterPro" id="IPR036852">
    <property type="entry name" value="Peptidase_S8/S53_dom_sf"/>
</dbReference>
<evidence type="ECO:0000256" key="1">
    <source>
        <dbReference type="PROSITE-ProRule" id="PRU01240"/>
    </source>
</evidence>
<keyword evidence="4" id="KW-1185">Reference proteome</keyword>
<evidence type="ECO:0000313" key="3">
    <source>
        <dbReference type="EMBL" id="KAJ7023208.1"/>
    </source>
</evidence>
<reference evidence="3" key="1">
    <citation type="submission" date="2023-03" db="EMBL/GenBank/DDBJ databases">
        <title>Massive genome expansion in bonnet fungi (Mycena s.s.) driven by repeated elements and novel gene families across ecological guilds.</title>
        <authorList>
            <consortium name="Lawrence Berkeley National Laboratory"/>
            <person name="Harder C.B."/>
            <person name="Miyauchi S."/>
            <person name="Viragh M."/>
            <person name="Kuo A."/>
            <person name="Thoen E."/>
            <person name="Andreopoulos B."/>
            <person name="Lu D."/>
            <person name="Skrede I."/>
            <person name="Drula E."/>
            <person name="Henrissat B."/>
            <person name="Morin E."/>
            <person name="Kohler A."/>
            <person name="Barry K."/>
            <person name="LaButti K."/>
            <person name="Morin E."/>
            <person name="Salamov A."/>
            <person name="Lipzen A."/>
            <person name="Mereny Z."/>
            <person name="Hegedus B."/>
            <person name="Baldrian P."/>
            <person name="Stursova M."/>
            <person name="Weitz H."/>
            <person name="Taylor A."/>
            <person name="Grigoriev I.V."/>
            <person name="Nagy L.G."/>
            <person name="Martin F."/>
            <person name="Kauserud H."/>
        </authorList>
    </citation>
    <scope>NUCLEOTIDE SEQUENCE</scope>
    <source>
        <strain evidence="3">CBHHK200</strain>
    </source>
</reference>
<accession>A0AAD6SA33</accession>
<protein>
    <recommendedName>
        <fullName evidence="2">Peptidase S8/S53 domain-containing protein</fullName>
    </recommendedName>
</protein>
<dbReference type="InterPro" id="IPR000209">
    <property type="entry name" value="Peptidase_S8/S53_dom"/>
</dbReference>
<dbReference type="EMBL" id="JARJCM010000192">
    <property type="protein sequence ID" value="KAJ7023208.1"/>
    <property type="molecule type" value="Genomic_DNA"/>
</dbReference>
<comment type="caution">
    <text evidence="1">Lacks conserved residue(s) required for the propagation of feature annotation.</text>
</comment>
<comment type="caution">
    <text evidence="3">The sequence shown here is derived from an EMBL/GenBank/DDBJ whole genome shotgun (WGS) entry which is preliminary data.</text>
</comment>
<feature type="domain" description="Peptidase S8/S53" evidence="2">
    <location>
        <begin position="83"/>
        <end position="138"/>
    </location>
</feature>
<dbReference type="Proteomes" id="UP001218188">
    <property type="component" value="Unassembled WGS sequence"/>
</dbReference>
<comment type="similarity">
    <text evidence="1">Belongs to the peptidase S8 family.</text>
</comment>
<gene>
    <name evidence="3" type="ORF">C8F04DRAFT_1135054</name>
</gene>
<evidence type="ECO:0000259" key="2">
    <source>
        <dbReference type="Pfam" id="PF00082"/>
    </source>
</evidence>
<dbReference type="InterPro" id="IPR022398">
    <property type="entry name" value="Peptidase_S8_His-AS"/>
</dbReference>
<dbReference type="PROSITE" id="PS00137">
    <property type="entry name" value="SUBTILASE_HIS"/>
    <property type="match status" value="1"/>
</dbReference>
<sequence length="138" mass="14913">MHTSLNSPHRTYRQSRITEMLSTSRSTRNIPSTLLSLNQRPRGAWPESTKRVRLAPQAHDSTTYTTTLLKPESVSMCISSVTGIKFDHVDFGGRVEGGYVYPGGESGDEDGHGTHVAGIVGGGTYGVAKSVTLHEVKV</sequence>
<dbReference type="Pfam" id="PF00082">
    <property type="entry name" value="Peptidase_S8"/>
    <property type="match status" value="1"/>
</dbReference>
<name>A0AAD6SA33_9AGAR</name>
<proteinExistence type="inferred from homology"/>
<dbReference type="PROSITE" id="PS51892">
    <property type="entry name" value="SUBTILASE"/>
    <property type="match status" value="1"/>
</dbReference>
<dbReference type="AlphaFoldDB" id="A0AAD6SA33"/>
<dbReference type="SUPFAM" id="SSF52743">
    <property type="entry name" value="Subtilisin-like"/>
    <property type="match status" value="1"/>
</dbReference>
<dbReference type="GO" id="GO:0004252">
    <property type="term" value="F:serine-type endopeptidase activity"/>
    <property type="evidence" value="ECO:0007669"/>
    <property type="project" value="InterPro"/>
</dbReference>
<dbReference type="GO" id="GO:0006508">
    <property type="term" value="P:proteolysis"/>
    <property type="evidence" value="ECO:0007669"/>
    <property type="project" value="InterPro"/>
</dbReference>
<organism evidence="3 4">
    <name type="scientific">Mycena alexandri</name>
    <dbReference type="NCBI Taxonomy" id="1745969"/>
    <lineage>
        <taxon>Eukaryota</taxon>
        <taxon>Fungi</taxon>
        <taxon>Dikarya</taxon>
        <taxon>Basidiomycota</taxon>
        <taxon>Agaricomycotina</taxon>
        <taxon>Agaricomycetes</taxon>
        <taxon>Agaricomycetidae</taxon>
        <taxon>Agaricales</taxon>
        <taxon>Marasmiineae</taxon>
        <taxon>Mycenaceae</taxon>
        <taxon>Mycena</taxon>
    </lineage>
</organism>
<evidence type="ECO:0000313" key="4">
    <source>
        <dbReference type="Proteomes" id="UP001218188"/>
    </source>
</evidence>
<feature type="non-terminal residue" evidence="3">
    <location>
        <position position="138"/>
    </location>
</feature>
<dbReference type="Gene3D" id="3.40.50.200">
    <property type="entry name" value="Peptidase S8/S53 domain"/>
    <property type="match status" value="1"/>
</dbReference>